<dbReference type="InterPro" id="IPR011009">
    <property type="entry name" value="Kinase-like_dom_sf"/>
</dbReference>
<evidence type="ECO:0000313" key="3">
    <source>
        <dbReference type="Proteomes" id="UP000615446"/>
    </source>
</evidence>
<dbReference type="Gene3D" id="1.10.510.10">
    <property type="entry name" value="Transferase(Phosphotransferase) domain 1"/>
    <property type="match status" value="1"/>
</dbReference>
<protein>
    <submittedName>
        <fullName evidence="2">Kinase-like domain-containing protein</fullName>
    </submittedName>
</protein>
<dbReference type="PROSITE" id="PS50011">
    <property type="entry name" value="PROTEIN_KINASE_DOM"/>
    <property type="match status" value="1"/>
</dbReference>
<dbReference type="PANTHER" id="PTHR23257">
    <property type="entry name" value="SERINE-THREONINE PROTEIN KINASE"/>
    <property type="match status" value="1"/>
</dbReference>
<dbReference type="OrthoDB" id="2289236at2759"/>
<keyword evidence="2" id="KW-0418">Kinase</keyword>
<gene>
    <name evidence="2" type="ORF">RCL2_000899800</name>
</gene>
<organism evidence="2 3">
    <name type="scientific">Rhizophagus clarus</name>
    <dbReference type="NCBI Taxonomy" id="94130"/>
    <lineage>
        <taxon>Eukaryota</taxon>
        <taxon>Fungi</taxon>
        <taxon>Fungi incertae sedis</taxon>
        <taxon>Mucoromycota</taxon>
        <taxon>Glomeromycotina</taxon>
        <taxon>Glomeromycetes</taxon>
        <taxon>Glomerales</taxon>
        <taxon>Glomeraceae</taxon>
        <taxon>Rhizophagus</taxon>
    </lineage>
</organism>
<dbReference type="AlphaFoldDB" id="A0A8H3QI29"/>
<dbReference type="GO" id="GO:0004672">
    <property type="term" value="F:protein kinase activity"/>
    <property type="evidence" value="ECO:0007669"/>
    <property type="project" value="InterPro"/>
</dbReference>
<dbReference type="Pfam" id="PF00069">
    <property type="entry name" value="Pkinase"/>
    <property type="match status" value="1"/>
</dbReference>
<dbReference type="InterPro" id="IPR000719">
    <property type="entry name" value="Prot_kinase_dom"/>
</dbReference>
<dbReference type="EMBL" id="BLAL01000058">
    <property type="protein sequence ID" value="GES81755.1"/>
    <property type="molecule type" value="Genomic_DNA"/>
</dbReference>
<comment type="caution">
    <text evidence="2">The sequence shown here is derived from an EMBL/GenBank/DDBJ whole genome shotgun (WGS) entry which is preliminary data.</text>
</comment>
<dbReference type="SUPFAM" id="SSF56112">
    <property type="entry name" value="Protein kinase-like (PK-like)"/>
    <property type="match status" value="1"/>
</dbReference>
<evidence type="ECO:0000313" key="2">
    <source>
        <dbReference type="EMBL" id="GES81755.1"/>
    </source>
</evidence>
<proteinExistence type="predicted"/>
<dbReference type="PANTHER" id="PTHR23257:SF841">
    <property type="entry name" value="SERINE_THREONINE-PROTEIN KINASE DDB_G0290621-RELATED"/>
    <property type="match status" value="1"/>
</dbReference>
<dbReference type="GO" id="GO:0005737">
    <property type="term" value="C:cytoplasm"/>
    <property type="evidence" value="ECO:0007669"/>
    <property type="project" value="TreeGrafter"/>
</dbReference>
<accession>A0A8H3QI29</accession>
<dbReference type="GO" id="GO:0005524">
    <property type="term" value="F:ATP binding"/>
    <property type="evidence" value="ECO:0007669"/>
    <property type="project" value="InterPro"/>
</dbReference>
<feature type="domain" description="Protein kinase" evidence="1">
    <location>
        <begin position="331"/>
        <end position="562"/>
    </location>
</feature>
<dbReference type="Proteomes" id="UP000615446">
    <property type="component" value="Unassembled WGS sequence"/>
</dbReference>
<reference evidence="2" key="1">
    <citation type="submission" date="2019-10" db="EMBL/GenBank/DDBJ databases">
        <title>Conservation and host-specific expression of non-tandemly repeated heterogenous ribosome RNA gene in arbuscular mycorrhizal fungi.</title>
        <authorList>
            <person name="Maeda T."/>
            <person name="Kobayashi Y."/>
            <person name="Nakagawa T."/>
            <person name="Ezawa T."/>
            <person name="Yamaguchi K."/>
            <person name="Bino T."/>
            <person name="Nishimoto Y."/>
            <person name="Shigenobu S."/>
            <person name="Kawaguchi M."/>
        </authorList>
    </citation>
    <scope>NUCLEOTIDE SEQUENCE</scope>
    <source>
        <strain evidence="2">HR1</strain>
    </source>
</reference>
<name>A0A8H3QI29_9GLOM</name>
<evidence type="ECO:0000259" key="1">
    <source>
        <dbReference type="PROSITE" id="PS50011"/>
    </source>
</evidence>
<dbReference type="InterPro" id="IPR050167">
    <property type="entry name" value="Ser_Thr_protein_kinase"/>
</dbReference>
<sequence>MELVNTNNENSFDPTPRLKSSPIPIKFISFNGSDENCVYCGEKYIEALFSREYIDNYYRLKYYKQKYCKKCLSSYIDDITDNNMYLDVDIYTMDSECSEHEISKTKVPQCIQECCRNCLRILCFKQIDGYLISRYNVNAEFYTQYDKVIESEKDCKLCGKSLYQGTDEYIMRQIKLCSDCYLISSGLIESTLTKEQISILYLPWWANFSSCNACYSRLTFASDCQKYCTNCLIFYIGCRHCLTTNIIFGLAGQSQCKKCKRISIIINKSEFNDLDDFLLDNVVTHNNLKLTEFVNITKKIDKYFIKPYILKDFFTKKNKIRIINWIPYSRFTNVEKMTKGGYGIIYKVTWLSNNKTVILKRFENSKNNGKYFLNELKSFQHCLIEYDSHIIKTYGFTKDPELEDYILVLEYASGGDLHKYLQKNFTKVTWNKQKPEILWDISMGLEHIHKKKFIHRDFHSGNILLGNYQWKVADLGLSQSLINDTSSNNEIYGVIPYIAPEIFTGSSFSKEADVYSLGMIMWELTTEDTPECYANLMKSCWDPDPKKRPSISKIRNTFSRWLFFGRKNSKYNEIFDQAEAKRKKLIELKMIGPEFAENRHSEAIYTSRPLSALISKCSSVYSSSTISFDSKYTKLENNTDTKSLSSQNFNSTIRNFSTTLNYNYISTELEFDIEIGSSSSRNLTSIIQKFSMSLKKRRNEIFFNEETHDNESETGLKLVPTIHRTNLQM</sequence>
<dbReference type="GO" id="GO:0007165">
    <property type="term" value="P:signal transduction"/>
    <property type="evidence" value="ECO:0007669"/>
    <property type="project" value="TreeGrafter"/>
</dbReference>
<keyword evidence="2" id="KW-0808">Transferase</keyword>